<organism evidence="3 4">
    <name type="scientific">Blastococcus goldschmidtiae</name>
    <dbReference type="NCBI Taxonomy" id="3075546"/>
    <lineage>
        <taxon>Bacteria</taxon>
        <taxon>Bacillati</taxon>
        <taxon>Actinomycetota</taxon>
        <taxon>Actinomycetes</taxon>
        <taxon>Geodermatophilales</taxon>
        <taxon>Geodermatophilaceae</taxon>
        <taxon>Blastococcus</taxon>
    </lineage>
</organism>
<comment type="caution">
    <text evidence="3">The sequence shown here is derived from an EMBL/GenBank/DDBJ whole genome shotgun (WGS) entry which is preliminary data.</text>
</comment>
<keyword evidence="4" id="KW-1185">Reference proteome</keyword>
<dbReference type="InterPro" id="IPR001932">
    <property type="entry name" value="PPM-type_phosphatase-like_dom"/>
</dbReference>
<dbReference type="Proteomes" id="UP001183222">
    <property type="component" value="Unassembled WGS sequence"/>
</dbReference>
<dbReference type="SMART" id="SM00065">
    <property type="entry name" value="GAF"/>
    <property type="match status" value="1"/>
</dbReference>
<dbReference type="Pfam" id="PF07228">
    <property type="entry name" value="SpoIIE"/>
    <property type="match status" value="1"/>
</dbReference>
<feature type="domain" description="PAS" evidence="2">
    <location>
        <begin position="32"/>
        <end position="83"/>
    </location>
</feature>
<dbReference type="Gene3D" id="3.30.450.20">
    <property type="entry name" value="PAS domain"/>
    <property type="match status" value="1"/>
</dbReference>
<dbReference type="InterPro" id="IPR052016">
    <property type="entry name" value="Bact_Sigma-Reg"/>
</dbReference>
<gene>
    <name evidence="3" type="ORF">RM425_01110</name>
</gene>
<dbReference type="PANTHER" id="PTHR43156">
    <property type="entry name" value="STAGE II SPORULATION PROTEIN E-RELATED"/>
    <property type="match status" value="1"/>
</dbReference>
<dbReference type="EMBL" id="JAVREI010000001">
    <property type="protein sequence ID" value="MDT0274489.1"/>
    <property type="molecule type" value="Genomic_DNA"/>
</dbReference>
<dbReference type="InterPro" id="IPR029016">
    <property type="entry name" value="GAF-like_dom_sf"/>
</dbReference>
<reference evidence="4" key="1">
    <citation type="submission" date="2023-07" db="EMBL/GenBank/DDBJ databases">
        <title>30 novel species of actinomycetes from the DSMZ collection.</title>
        <authorList>
            <person name="Nouioui I."/>
        </authorList>
    </citation>
    <scope>NUCLEOTIDE SEQUENCE [LARGE SCALE GENOMIC DNA]</scope>
    <source>
        <strain evidence="4">DSM 46792</strain>
    </source>
</reference>
<dbReference type="Gene3D" id="3.60.40.10">
    <property type="entry name" value="PPM-type phosphatase domain"/>
    <property type="match status" value="1"/>
</dbReference>
<dbReference type="InterPro" id="IPR000014">
    <property type="entry name" value="PAS"/>
</dbReference>
<dbReference type="PROSITE" id="PS50112">
    <property type="entry name" value="PAS"/>
    <property type="match status" value="1"/>
</dbReference>
<protein>
    <submittedName>
        <fullName evidence="3">SpoIIE family protein phosphatase</fullName>
    </submittedName>
</protein>
<dbReference type="InterPro" id="IPR036457">
    <property type="entry name" value="PPM-type-like_dom_sf"/>
</dbReference>
<evidence type="ECO:0000259" key="2">
    <source>
        <dbReference type="PROSITE" id="PS50112"/>
    </source>
</evidence>
<dbReference type="SUPFAM" id="SSF81606">
    <property type="entry name" value="PP2C-like"/>
    <property type="match status" value="1"/>
</dbReference>
<dbReference type="SUPFAM" id="SSF55781">
    <property type="entry name" value="GAF domain-like"/>
    <property type="match status" value="1"/>
</dbReference>
<dbReference type="SUPFAM" id="SSF55785">
    <property type="entry name" value="PYP-like sensor domain (PAS domain)"/>
    <property type="match status" value="1"/>
</dbReference>
<evidence type="ECO:0000313" key="3">
    <source>
        <dbReference type="EMBL" id="MDT0274489.1"/>
    </source>
</evidence>
<evidence type="ECO:0000313" key="4">
    <source>
        <dbReference type="Proteomes" id="UP001183222"/>
    </source>
</evidence>
<dbReference type="InterPro" id="IPR035965">
    <property type="entry name" value="PAS-like_dom_sf"/>
</dbReference>
<keyword evidence="1" id="KW-0378">Hydrolase</keyword>
<proteinExistence type="predicted"/>
<dbReference type="RefSeq" id="WP_311343335.1">
    <property type="nucleotide sequence ID" value="NZ_JAVREI010000001.1"/>
</dbReference>
<dbReference type="InterPro" id="IPR003018">
    <property type="entry name" value="GAF"/>
</dbReference>
<dbReference type="PANTHER" id="PTHR43156:SF2">
    <property type="entry name" value="STAGE II SPORULATION PROTEIN E"/>
    <property type="match status" value="1"/>
</dbReference>
<dbReference type="CDD" id="cd00130">
    <property type="entry name" value="PAS"/>
    <property type="match status" value="1"/>
</dbReference>
<dbReference type="Gene3D" id="3.30.450.40">
    <property type="match status" value="1"/>
</dbReference>
<accession>A0ABU2K2T4</accession>
<dbReference type="Pfam" id="PF01590">
    <property type="entry name" value="GAF"/>
    <property type="match status" value="1"/>
</dbReference>
<dbReference type="SMART" id="SM00331">
    <property type="entry name" value="PP2C_SIG"/>
    <property type="match status" value="1"/>
</dbReference>
<evidence type="ECO:0000256" key="1">
    <source>
        <dbReference type="ARBA" id="ARBA00022801"/>
    </source>
</evidence>
<name>A0ABU2K2T4_9ACTN</name>
<sequence length="611" mass="65230">MNSGARCPRSFSAATRHAAQWARAPEDPAPLPGDLLLQAVEGMHRPMFVLDEQWCLRYVNPAGARVLDRTVADLVGRDIWAEFPEAVGGPFEHLYREVRATGGNGTTEAWFGPLRKWFRADAFLTGAGLVVTYDDVTDQRRVADERAAAVDAREQAAAAASAAAREAEQAGRHLMLLGDINLAMTSTYDIDEAVQRFARRVTPLLADLCLVSVVDPDGTRRDVGRAHRDPEMLEALHRYADARVASNLAQAPVPTALRSGEPVIIPELTPAHVRAMVSDEASRTALAALEVSAVAVFPLVARGETFGAVTLANGVGRGAHTAEELRTAEIASRRAALALDNARLAAAQQQVAERLQLSLLSPPVQPDSLELAVRYRPATRGIAIGGDWYDAFLQPDGDTVLVIGDVMGHDIEAAAAMGQVKTLVRGIGYDRLEAPAELLRRVDHAVVGLDVPAMATALVARVELGVDAAGRPARRLRWATAGHPDPLLLLEDGTVLDLRAPIGPPVGIGWLGPRTDEISPLPDGSTLLLFTDGLFERRTMLLDEGRDLLRDLVAGSAGLPLDALCNRLLAAMLGPDVEDDVALLGVRMHPLDVERPAGAGPTVLPAALPQA</sequence>
<dbReference type="SMART" id="SM00091">
    <property type="entry name" value="PAS"/>
    <property type="match status" value="1"/>
</dbReference>